<sequence length="96" mass="10490">MDVLTELLVSDPVVEPVALSPPGSKKATVGRREESEAISTEPAKIFTADELHGMKVWTRDSYEEEYAIPKTPAADAVEKVVGRDVERIVGFVTHPV</sequence>
<organism evidence="2 3">
    <name type="scientific">Pristionchus mayeri</name>
    <dbReference type="NCBI Taxonomy" id="1317129"/>
    <lineage>
        <taxon>Eukaryota</taxon>
        <taxon>Metazoa</taxon>
        <taxon>Ecdysozoa</taxon>
        <taxon>Nematoda</taxon>
        <taxon>Chromadorea</taxon>
        <taxon>Rhabditida</taxon>
        <taxon>Rhabditina</taxon>
        <taxon>Diplogasteromorpha</taxon>
        <taxon>Diplogasteroidea</taxon>
        <taxon>Neodiplogasteridae</taxon>
        <taxon>Pristionchus</taxon>
    </lineage>
</organism>
<evidence type="ECO:0000256" key="1">
    <source>
        <dbReference type="SAM" id="MobiDB-lite"/>
    </source>
</evidence>
<dbReference type="AlphaFoldDB" id="A0AAN4ZGQ7"/>
<feature type="region of interest" description="Disordered" evidence="1">
    <location>
        <begin position="19"/>
        <end position="38"/>
    </location>
</feature>
<feature type="non-terminal residue" evidence="2">
    <location>
        <position position="96"/>
    </location>
</feature>
<dbReference type="Proteomes" id="UP001328107">
    <property type="component" value="Unassembled WGS sequence"/>
</dbReference>
<accession>A0AAN4ZGQ7</accession>
<evidence type="ECO:0000313" key="2">
    <source>
        <dbReference type="EMBL" id="GMR40897.1"/>
    </source>
</evidence>
<proteinExistence type="predicted"/>
<name>A0AAN4ZGQ7_9BILA</name>
<keyword evidence="3" id="KW-1185">Reference proteome</keyword>
<comment type="caution">
    <text evidence="2">The sequence shown here is derived from an EMBL/GenBank/DDBJ whole genome shotgun (WGS) entry which is preliminary data.</text>
</comment>
<gene>
    <name evidence="2" type="ORF">PMAYCL1PPCAC_11092</name>
</gene>
<evidence type="ECO:0000313" key="3">
    <source>
        <dbReference type="Proteomes" id="UP001328107"/>
    </source>
</evidence>
<reference evidence="3" key="1">
    <citation type="submission" date="2022-10" db="EMBL/GenBank/DDBJ databases">
        <title>Genome assembly of Pristionchus species.</title>
        <authorList>
            <person name="Yoshida K."/>
            <person name="Sommer R.J."/>
        </authorList>
    </citation>
    <scope>NUCLEOTIDE SEQUENCE [LARGE SCALE GENOMIC DNA]</scope>
    <source>
        <strain evidence="3">RS5460</strain>
    </source>
</reference>
<dbReference type="EMBL" id="BTRK01000003">
    <property type="protein sequence ID" value="GMR40897.1"/>
    <property type="molecule type" value="Genomic_DNA"/>
</dbReference>
<protein>
    <submittedName>
        <fullName evidence="2">Uncharacterized protein</fullName>
    </submittedName>
</protein>